<dbReference type="Pfam" id="PF13466">
    <property type="entry name" value="STAS_2"/>
    <property type="match status" value="1"/>
</dbReference>
<evidence type="ECO:0000313" key="2">
    <source>
        <dbReference type="EMBL" id="MFC3703687.1"/>
    </source>
</evidence>
<feature type="domain" description="STAS" evidence="1">
    <location>
        <begin position="1"/>
        <end position="87"/>
    </location>
</feature>
<dbReference type="Gene3D" id="3.30.750.24">
    <property type="entry name" value="STAS domain"/>
    <property type="match status" value="1"/>
</dbReference>
<proteinExistence type="predicted"/>
<dbReference type="InterPro" id="IPR036513">
    <property type="entry name" value="STAS_dom_sf"/>
</dbReference>
<dbReference type="EMBL" id="JBHRYD010000001">
    <property type="protein sequence ID" value="MFC3703687.1"/>
    <property type="molecule type" value="Genomic_DNA"/>
</dbReference>
<dbReference type="Proteomes" id="UP001595613">
    <property type="component" value="Unassembled WGS sequence"/>
</dbReference>
<accession>A0ABV7WXQ3</accession>
<protein>
    <submittedName>
        <fullName evidence="2">STAS domain-containing protein</fullName>
    </submittedName>
</protein>
<dbReference type="InterPro" id="IPR058548">
    <property type="entry name" value="MlaB-like_STAS"/>
</dbReference>
<sequence length="110" mass="11109">MTGTHSIFSLSGDVGVKSAGNLAADLHEAIGKHSVIGIDTLALSAADITTVQTLLAARRLVQARGGSLVMLAPIGAPLHDVLLQAGLLAPGQEDAEFWSATPDQPAGSDA</sequence>
<gene>
    <name evidence="2" type="ORF">ACFOOL_02815</name>
</gene>
<evidence type="ECO:0000313" key="3">
    <source>
        <dbReference type="Proteomes" id="UP001595613"/>
    </source>
</evidence>
<dbReference type="SUPFAM" id="SSF52091">
    <property type="entry name" value="SpoIIaa-like"/>
    <property type="match status" value="1"/>
</dbReference>
<organism evidence="2 3">
    <name type="scientific">Devosia honganensis</name>
    <dbReference type="NCBI Taxonomy" id="1610527"/>
    <lineage>
        <taxon>Bacteria</taxon>
        <taxon>Pseudomonadati</taxon>
        <taxon>Pseudomonadota</taxon>
        <taxon>Alphaproteobacteria</taxon>
        <taxon>Hyphomicrobiales</taxon>
        <taxon>Devosiaceae</taxon>
        <taxon>Devosia</taxon>
    </lineage>
</organism>
<dbReference type="PROSITE" id="PS50801">
    <property type="entry name" value="STAS"/>
    <property type="match status" value="1"/>
</dbReference>
<comment type="caution">
    <text evidence="2">The sequence shown here is derived from an EMBL/GenBank/DDBJ whole genome shotgun (WGS) entry which is preliminary data.</text>
</comment>
<name>A0ABV7WXQ3_9HYPH</name>
<keyword evidence="3" id="KW-1185">Reference proteome</keyword>
<dbReference type="RefSeq" id="WP_380094669.1">
    <property type="nucleotide sequence ID" value="NZ_JBHRYD010000001.1"/>
</dbReference>
<evidence type="ECO:0000259" key="1">
    <source>
        <dbReference type="PROSITE" id="PS50801"/>
    </source>
</evidence>
<reference evidence="3" key="1">
    <citation type="journal article" date="2019" name="Int. J. Syst. Evol. Microbiol.">
        <title>The Global Catalogue of Microorganisms (GCM) 10K type strain sequencing project: providing services to taxonomists for standard genome sequencing and annotation.</title>
        <authorList>
            <consortium name="The Broad Institute Genomics Platform"/>
            <consortium name="The Broad Institute Genome Sequencing Center for Infectious Disease"/>
            <person name="Wu L."/>
            <person name="Ma J."/>
        </authorList>
    </citation>
    <scope>NUCLEOTIDE SEQUENCE [LARGE SCALE GENOMIC DNA]</scope>
    <source>
        <strain evidence="3">KCTC 42281</strain>
    </source>
</reference>
<dbReference type="InterPro" id="IPR002645">
    <property type="entry name" value="STAS_dom"/>
</dbReference>